<dbReference type="EMBL" id="JABBHS010000296">
    <property type="protein sequence ID" value="MBU2723520.1"/>
    <property type="molecule type" value="Genomic_DNA"/>
</dbReference>
<protein>
    <submittedName>
        <fullName evidence="1">Uncharacterized protein</fullName>
    </submittedName>
</protein>
<sequence length="46" mass="5069">MNSICSPAKMWGRLRPLYDLPRTATDVTGTAMSFVVLRSGAVHDFV</sequence>
<evidence type="ECO:0000313" key="1">
    <source>
        <dbReference type="EMBL" id="MBU2723520.1"/>
    </source>
</evidence>
<reference evidence="1" key="1">
    <citation type="journal article" date="2021" name="ISME J.">
        <title>Genomic evolution of the class Acidithiobacillia: deep-branching Proteobacteria living in extreme acidic conditions.</title>
        <authorList>
            <person name="Moya-Beltran A."/>
            <person name="Beard S."/>
            <person name="Rojas-Villalobos C."/>
            <person name="Issotta F."/>
            <person name="Gallardo Y."/>
            <person name="Ulloa R."/>
            <person name="Giaveno A."/>
            <person name="Degli Esposti M."/>
            <person name="Johnson D.B."/>
            <person name="Quatrini R."/>
        </authorList>
    </citation>
    <scope>NUCLEOTIDE SEQUENCE</scope>
    <source>
        <strain evidence="1">DSM 583</strain>
    </source>
</reference>
<dbReference type="AlphaFoldDB" id="A0A8X8GDH5"/>
<proteinExistence type="predicted"/>
<dbReference type="Proteomes" id="UP000887300">
    <property type="component" value="Unassembled WGS sequence"/>
</dbReference>
<accession>A0A8X8GDH5</accession>
<evidence type="ECO:0000313" key="2">
    <source>
        <dbReference type="Proteomes" id="UP000887300"/>
    </source>
</evidence>
<gene>
    <name evidence="1" type="ORF">HF568_09990</name>
</gene>
<organism evidence="1 2">
    <name type="scientific">Acidithiobacillus ferridurans</name>
    <dbReference type="NCBI Taxonomy" id="1232575"/>
    <lineage>
        <taxon>Bacteria</taxon>
        <taxon>Pseudomonadati</taxon>
        <taxon>Pseudomonadota</taxon>
        <taxon>Acidithiobacillia</taxon>
        <taxon>Acidithiobacillales</taxon>
        <taxon>Acidithiobacillaceae</taxon>
        <taxon>Acidithiobacillus</taxon>
    </lineage>
</organism>
<name>A0A8X8GDH5_ACIFI</name>
<comment type="caution">
    <text evidence="1">The sequence shown here is derived from an EMBL/GenBank/DDBJ whole genome shotgun (WGS) entry which is preliminary data.</text>
</comment>